<keyword evidence="1" id="KW-0805">Transcription regulation</keyword>
<sequence length="235" mass="27560">MRKECNIINTTFYSLKPEKQERIINAAMKEFVKSGFEKASTNEIVKDAQISKGSLFNYFSNKKDLYFFLIQNAVNIIEQIYVEIDMNERDIFERISQVGFIKLNIQKKYPLVFDFLKSLLEEDAQDVKSDINQLLANIQKDGFRRIYENIDWSKLREDIEPEKAMNILNWTMTGFAELQIAKIKSFEDIGNEVFNEWDSYKEILKSCFYRSLTGSKTPLQDSEESKDDKRGSNCP</sequence>
<dbReference type="SUPFAM" id="SSF46689">
    <property type="entry name" value="Homeodomain-like"/>
    <property type="match status" value="1"/>
</dbReference>
<evidence type="ECO:0000313" key="7">
    <source>
        <dbReference type="EMBL" id="UYG95511.1"/>
    </source>
</evidence>
<organism evidence="7 8">
    <name type="scientific">Cytobacillus firmus</name>
    <name type="common">Bacillus firmus</name>
    <dbReference type="NCBI Taxonomy" id="1399"/>
    <lineage>
        <taxon>Bacteria</taxon>
        <taxon>Bacillati</taxon>
        <taxon>Bacillota</taxon>
        <taxon>Bacilli</taxon>
        <taxon>Bacillales</taxon>
        <taxon>Bacillaceae</taxon>
        <taxon>Cytobacillus</taxon>
    </lineage>
</organism>
<dbReference type="PANTHER" id="PTHR47506">
    <property type="entry name" value="TRANSCRIPTIONAL REGULATORY PROTEIN"/>
    <property type="match status" value="1"/>
</dbReference>
<dbReference type="SUPFAM" id="SSF48498">
    <property type="entry name" value="Tetracyclin repressor-like, C-terminal domain"/>
    <property type="match status" value="1"/>
</dbReference>
<feature type="domain" description="HTH tetR-type" evidence="6">
    <location>
        <begin position="17"/>
        <end position="77"/>
    </location>
</feature>
<dbReference type="InterPro" id="IPR001647">
    <property type="entry name" value="HTH_TetR"/>
</dbReference>
<dbReference type="EMBL" id="CP107027">
    <property type="protein sequence ID" value="UYG95511.1"/>
    <property type="molecule type" value="Genomic_DNA"/>
</dbReference>
<dbReference type="PROSITE" id="PS01081">
    <property type="entry name" value="HTH_TETR_1"/>
    <property type="match status" value="1"/>
</dbReference>
<dbReference type="Proteomes" id="UP001163104">
    <property type="component" value="Chromosome"/>
</dbReference>
<accession>A0AA46SF31</accession>
<gene>
    <name evidence="7" type="ORF">OD459_00355</name>
</gene>
<feature type="region of interest" description="Disordered" evidence="5">
    <location>
        <begin position="216"/>
        <end position="235"/>
    </location>
</feature>
<dbReference type="PROSITE" id="PS50977">
    <property type="entry name" value="HTH_TETR_2"/>
    <property type="match status" value="1"/>
</dbReference>
<keyword evidence="2 4" id="KW-0238">DNA-binding</keyword>
<dbReference type="PRINTS" id="PR00455">
    <property type="entry name" value="HTHTETR"/>
</dbReference>
<dbReference type="GO" id="GO:0003677">
    <property type="term" value="F:DNA binding"/>
    <property type="evidence" value="ECO:0007669"/>
    <property type="project" value="UniProtKB-UniRule"/>
</dbReference>
<evidence type="ECO:0000256" key="2">
    <source>
        <dbReference type="ARBA" id="ARBA00023125"/>
    </source>
</evidence>
<evidence type="ECO:0000256" key="4">
    <source>
        <dbReference type="PROSITE-ProRule" id="PRU00335"/>
    </source>
</evidence>
<dbReference type="Gene3D" id="1.10.10.60">
    <property type="entry name" value="Homeodomain-like"/>
    <property type="match status" value="1"/>
</dbReference>
<dbReference type="InterPro" id="IPR036271">
    <property type="entry name" value="Tet_transcr_reg_TetR-rel_C_sf"/>
</dbReference>
<dbReference type="Pfam" id="PF00440">
    <property type="entry name" value="TetR_N"/>
    <property type="match status" value="1"/>
</dbReference>
<evidence type="ECO:0000259" key="6">
    <source>
        <dbReference type="PROSITE" id="PS50977"/>
    </source>
</evidence>
<reference evidence="7" key="1">
    <citation type="submission" date="2022-10" db="EMBL/GenBank/DDBJ databases">
        <title>Mechanism of multi-heavy metal repair in Cytobacillus Firmus M7.</title>
        <authorList>
            <person name="Li X."/>
            <person name="Yu C."/>
        </authorList>
    </citation>
    <scope>NUCLEOTIDE SEQUENCE</scope>
    <source>
        <strain evidence="7">M7</strain>
    </source>
</reference>
<dbReference type="RefSeq" id="WP_227887589.1">
    <property type="nucleotide sequence ID" value="NZ_CP107027.1"/>
</dbReference>
<evidence type="ECO:0000256" key="5">
    <source>
        <dbReference type="SAM" id="MobiDB-lite"/>
    </source>
</evidence>
<dbReference type="InterPro" id="IPR023772">
    <property type="entry name" value="DNA-bd_HTH_TetR-type_CS"/>
</dbReference>
<dbReference type="AlphaFoldDB" id="A0AA46SF31"/>
<feature type="DNA-binding region" description="H-T-H motif" evidence="4">
    <location>
        <begin position="40"/>
        <end position="59"/>
    </location>
</feature>
<keyword evidence="3" id="KW-0804">Transcription</keyword>
<evidence type="ECO:0000256" key="1">
    <source>
        <dbReference type="ARBA" id="ARBA00023015"/>
    </source>
</evidence>
<evidence type="ECO:0000313" key="8">
    <source>
        <dbReference type="Proteomes" id="UP001163104"/>
    </source>
</evidence>
<evidence type="ECO:0000256" key="3">
    <source>
        <dbReference type="ARBA" id="ARBA00023163"/>
    </source>
</evidence>
<dbReference type="InterPro" id="IPR009057">
    <property type="entry name" value="Homeodomain-like_sf"/>
</dbReference>
<dbReference type="PANTHER" id="PTHR47506:SF1">
    <property type="entry name" value="HTH-TYPE TRANSCRIPTIONAL REGULATOR YJDC"/>
    <property type="match status" value="1"/>
</dbReference>
<dbReference type="Gene3D" id="1.10.357.10">
    <property type="entry name" value="Tetracycline Repressor, domain 2"/>
    <property type="match status" value="1"/>
</dbReference>
<feature type="compositionally biased region" description="Basic and acidic residues" evidence="5">
    <location>
        <begin position="226"/>
        <end position="235"/>
    </location>
</feature>
<name>A0AA46SF31_CYTFI</name>
<proteinExistence type="predicted"/>
<protein>
    <submittedName>
        <fullName evidence="7">TetR/AcrR family transcriptional regulator</fullName>
    </submittedName>
</protein>